<proteinExistence type="predicted"/>
<protein>
    <submittedName>
        <fullName evidence="2">Putative membrane protein</fullName>
    </submittedName>
</protein>
<sequence>MNEIVTPAADPAPQASAPAVDPVKLAQIKQLTLITYILYAVSAFVGVTGIVAIIINYVKRDDTAGTIYASHFTWQIRTFWWSLLWFVLGIATMIIGIGFLVLLADAIWVIYRIVKGFLNFNEDKPMEV</sequence>
<dbReference type="RefSeq" id="WP_165393329.1">
    <property type="nucleotide sequence ID" value="NZ_SHKP01000007.1"/>
</dbReference>
<name>A0A4Q7VGJ9_9BURK</name>
<accession>A0A4Q7VGJ9</accession>
<reference evidence="2 3" key="1">
    <citation type="submission" date="2019-02" db="EMBL/GenBank/DDBJ databases">
        <title>Genomic Encyclopedia of Type Strains, Phase IV (KMG-IV): sequencing the most valuable type-strain genomes for metagenomic binning, comparative biology and taxonomic classification.</title>
        <authorList>
            <person name="Goeker M."/>
        </authorList>
    </citation>
    <scope>NUCLEOTIDE SEQUENCE [LARGE SCALE GENOMIC DNA]</scope>
    <source>
        <strain evidence="2 3">DSM 19570</strain>
    </source>
</reference>
<dbReference type="EMBL" id="SHKP01000007">
    <property type="protein sequence ID" value="RZT95160.1"/>
    <property type="molecule type" value="Genomic_DNA"/>
</dbReference>
<evidence type="ECO:0000313" key="2">
    <source>
        <dbReference type="EMBL" id="RZT95160.1"/>
    </source>
</evidence>
<gene>
    <name evidence="2" type="ORF">EV670_2909</name>
</gene>
<feature type="transmembrane region" description="Helical" evidence="1">
    <location>
        <begin position="78"/>
        <end position="111"/>
    </location>
</feature>
<comment type="caution">
    <text evidence="2">The sequence shown here is derived from an EMBL/GenBank/DDBJ whole genome shotgun (WGS) entry which is preliminary data.</text>
</comment>
<keyword evidence="1" id="KW-0472">Membrane</keyword>
<feature type="transmembrane region" description="Helical" evidence="1">
    <location>
        <begin position="33"/>
        <end position="58"/>
    </location>
</feature>
<organism evidence="2 3">
    <name type="scientific">Rivibacter subsaxonicus</name>
    <dbReference type="NCBI Taxonomy" id="457575"/>
    <lineage>
        <taxon>Bacteria</taxon>
        <taxon>Pseudomonadati</taxon>
        <taxon>Pseudomonadota</taxon>
        <taxon>Betaproteobacteria</taxon>
        <taxon>Burkholderiales</taxon>
        <taxon>Rivibacter</taxon>
    </lineage>
</organism>
<keyword evidence="1" id="KW-1133">Transmembrane helix</keyword>
<evidence type="ECO:0000313" key="3">
    <source>
        <dbReference type="Proteomes" id="UP000293671"/>
    </source>
</evidence>
<keyword evidence="1" id="KW-0812">Transmembrane</keyword>
<evidence type="ECO:0000256" key="1">
    <source>
        <dbReference type="SAM" id="Phobius"/>
    </source>
</evidence>
<dbReference type="Proteomes" id="UP000293671">
    <property type="component" value="Unassembled WGS sequence"/>
</dbReference>
<keyword evidence="3" id="KW-1185">Reference proteome</keyword>
<dbReference type="AlphaFoldDB" id="A0A4Q7VGJ9"/>